<dbReference type="InterPro" id="IPR036388">
    <property type="entry name" value="WH-like_DNA-bd_sf"/>
</dbReference>
<dbReference type="InterPro" id="IPR032450">
    <property type="entry name" value="SMARCC_N"/>
</dbReference>
<keyword evidence="2" id="KW-0156">Chromatin regulator</keyword>
<dbReference type="PANTHER" id="PTHR15381:SF1">
    <property type="entry name" value="CHONDROITIN SULFATE PROTEOGLYCAN 5"/>
    <property type="match status" value="1"/>
</dbReference>
<keyword evidence="4" id="KW-0804">Transcription</keyword>
<feature type="coiled-coil region" evidence="7">
    <location>
        <begin position="974"/>
        <end position="1040"/>
    </location>
</feature>
<dbReference type="GO" id="GO:0048858">
    <property type="term" value="P:cell projection morphogenesis"/>
    <property type="evidence" value="ECO:0007669"/>
    <property type="project" value="TreeGrafter"/>
</dbReference>
<proteinExistence type="inferred from homology"/>
<feature type="compositionally biased region" description="Low complexity" evidence="8">
    <location>
        <begin position="1090"/>
        <end position="1101"/>
    </location>
</feature>
<dbReference type="InterPro" id="IPR001005">
    <property type="entry name" value="SANT/Myb"/>
</dbReference>
<feature type="region of interest" description="Disordered" evidence="8">
    <location>
        <begin position="1048"/>
        <end position="1101"/>
    </location>
</feature>
<feature type="compositionally biased region" description="Basic and acidic residues" evidence="8">
    <location>
        <begin position="341"/>
        <end position="355"/>
    </location>
</feature>
<dbReference type="GO" id="GO:0006355">
    <property type="term" value="P:regulation of DNA-templated transcription"/>
    <property type="evidence" value="ECO:0007669"/>
    <property type="project" value="UniProtKB-ARBA"/>
</dbReference>
<dbReference type="Pfam" id="PF16496">
    <property type="entry name" value="SWIRM-assoc_2"/>
    <property type="match status" value="1"/>
</dbReference>
<feature type="compositionally biased region" description="Pro residues" evidence="8">
    <location>
        <begin position="1070"/>
        <end position="1089"/>
    </location>
</feature>
<feature type="compositionally biased region" description="Basic residues" evidence="8">
    <location>
        <begin position="327"/>
        <end position="340"/>
    </location>
</feature>
<sequence length="1101" mass="122643">MAFAPKKDGGPNLKFYESHETLLLFEGVKTWLLKNCKKYVQTDPPTAKSLSTSITQVIQFQEDTYGKNVAKPPLTRIPTKCFLDFRPNGGICQILATVYKFRTDHGWRRMDFASPSRMERHIEMMVATEKALIQAKCLVQPNVYIMPDVDKGLVGKLKEIVKRHQGLIAETEAEATHLVYSAADPLEEEYARPLFRRDRNTLLHWYYFPDSYDKWDTIELPVDPPELSDYLESLNEPHKTYRVAANWLLDLDQYNEWMNEEDYEVDASGKKKVHKLRLSVEDLMSGGESKQKGKTPSTLKRRRSPSPAGSGSTKATATPTTTGGAGNKRKSVRPALGKKFKGGEEDSDDLTRDMEDPPSDTNLREVEVPKTHPAPGGPPPAAIKKDADWMPTKGAALTDLDEEGEKLADITLVTPQDDPHGQQVLLQQHDDNVTDQTHHIIIPSYAAWFDYNSIHSIERRALPEFFNGKNRSKTPEVYLAYRNFMIDTYRLNPTEYLTSTACRRNLAGDVCAIMRVHAFLEQWGLVNYQVDGDSRPMPVGPPPTSHFHILSDTPSGLQPVNPPRTTQPSAAKTLIDMDKKAGAAARQSETAPVANNFGLKLDQYSRKSSSVLKNKATREWTEQETLLLLEGLELYKDDWNKVCEHVGTRTQDECILHFLRLPIEDPFFEDVELGGGGAAGPLAYQPIPFSQAGNPIMSTVAFLASVVDPRVAAAAAKAAMEEFAKIKDEVPSALLETHMKNVENALTEGKSDPSVAALAQSGIAGTVQDKEEAEKEKEKADKLAEEKEASQKNDEKKEADKKLEDKKETEKKEGEKDESTSAEGVKEPEKDKEKSTTETEEDKTEKMDVDNATAVKDAKEDGEGAKELAGKESESKEPEIKEEKMDVDETKKDKETTEEDKEKSAEASAALAAANEKQKLVKDAQLQAAAAASLSAAAVKARHLAAAEERKIKSLVALLVETQMKKLEIKLRHFEELEAMMDRERETLEYQRQALLQERQAFHLEQLRAAEARARQQAQVQLQQQQMQQAQMQQQQQQQQVQQIPMIPPVQLPIGPPPSVATAGYTGSSPLPPQIQPSPQPHLPPPTTPVPSSEVPTTLSV</sequence>
<dbReference type="Pfam" id="PF04433">
    <property type="entry name" value="SWIRM"/>
    <property type="match status" value="1"/>
</dbReference>
<feature type="compositionally biased region" description="Pro residues" evidence="8">
    <location>
        <begin position="1048"/>
        <end position="1059"/>
    </location>
</feature>
<dbReference type="GO" id="GO:0045202">
    <property type="term" value="C:synapse"/>
    <property type="evidence" value="ECO:0007669"/>
    <property type="project" value="TreeGrafter"/>
</dbReference>
<dbReference type="GO" id="GO:0016514">
    <property type="term" value="C:SWI/SNF complex"/>
    <property type="evidence" value="ECO:0007669"/>
    <property type="project" value="UniProtKB-ARBA"/>
</dbReference>
<dbReference type="InterPro" id="IPR017884">
    <property type="entry name" value="SANT_dom"/>
</dbReference>
<dbReference type="FunFam" id="1.10.10.10:FF:000020">
    <property type="entry name" value="SWI/SNF complex subunit SMARCC2 isoform c"/>
    <property type="match status" value="1"/>
</dbReference>
<evidence type="ECO:0000313" key="14">
    <source>
        <dbReference type="Proteomes" id="UP000789390"/>
    </source>
</evidence>
<evidence type="ECO:0000256" key="5">
    <source>
        <dbReference type="ARBA" id="ARBA00023242"/>
    </source>
</evidence>
<feature type="domain" description="Chromo" evidence="12">
    <location>
        <begin position="1"/>
        <end position="280"/>
    </location>
</feature>
<name>A0A8J2RSA4_9CRUS</name>
<evidence type="ECO:0000256" key="8">
    <source>
        <dbReference type="SAM" id="MobiDB-lite"/>
    </source>
</evidence>
<feature type="compositionally biased region" description="Basic and acidic residues" evidence="8">
    <location>
        <begin position="768"/>
        <end position="849"/>
    </location>
</feature>
<accession>A0A8J2RSA4</accession>
<evidence type="ECO:0000256" key="6">
    <source>
        <dbReference type="ARBA" id="ARBA00049655"/>
    </source>
</evidence>
<feature type="domain" description="Myb-like" evidence="9">
    <location>
        <begin position="612"/>
        <end position="662"/>
    </location>
</feature>
<dbReference type="InterPro" id="IPR032448">
    <property type="entry name" value="SWIRM-assoc"/>
</dbReference>
<feature type="compositionally biased region" description="Low complexity" evidence="8">
    <location>
        <begin position="906"/>
        <end position="915"/>
    </location>
</feature>
<dbReference type="Pfam" id="PF16495">
    <property type="entry name" value="SWIRM-assoc_1"/>
    <property type="match status" value="1"/>
</dbReference>
<evidence type="ECO:0000256" key="7">
    <source>
        <dbReference type="SAM" id="Coils"/>
    </source>
</evidence>
<dbReference type="InterPro" id="IPR009057">
    <property type="entry name" value="Homeodomain-like_sf"/>
</dbReference>
<dbReference type="InterPro" id="IPR049898">
    <property type="entry name" value="MARR_BRCT_CHROMO"/>
</dbReference>
<gene>
    <name evidence="13" type="ORF">DGAL_LOCUS10457</name>
</gene>
<protein>
    <recommendedName>
        <fullName evidence="15">SWI/SNF complex subunit SMARCC2</fullName>
    </recommendedName>
</protein>
<comment type="subcellular location">
    <subcellularLocation>
        <location evidence="1">Nucleus</location>
    </subcellularLocation>
</comment>
<dbReference type="Proteomes" id="UP000789390">
    <property type="component" value="Unassembled WGS sequence"/>
</dbReference>
<feature type="compositionally biased region" description="Low complexity" evidence="8">
    <location>
        <begin position="305"/>
        <end position="322"/>
    </location>
</feature>
<evidence type="ECO:0000259" key="9">
    <source>
        <dbReference type="PROSITE" id="PS50090"/>
    </source>
</evidence>
<dbReference type="InterPro" id="IPR032451">
    <property type="entry name" value="SMARCC_C"/>
</dbReference>
<dbReference type="PANTHER" id="PTHR15381">
    <property type="entry name" value="CHONDROITIN SULFATE PROTEOGLYCAN 5 -RELATED"/>
    <property type="match status" value="1"/>
</dbReference>
<dbReference type="PROSITE" id="PS50934">
    <property type="entry name" value="SWIRM"/>
    <property type="match status" value="1"/>
</dbReference>
<dbReference type="OrthoDB" id="118550at2759"/>
<dbReference type="AlphaFoldDB" id="A0A8J2RSA4"/>
<dbReference type="SUPFAM" id="SSF52113">
    <property type="entry name" value="BRCT domain"/>
    <property type="match status" value="1"/>
</dbReference>
<feature type="domain" description="SANT" evidence="11">
    <location>
        <begin position="615"/>
        <end position="666"/>
    </location>
</feature>
<keyword evidence="7" id="KW-0175">Coiled coil</keyword>
<dbReference type="GO" id="GO:0006325">
    <property type="term" value="P:chromatin organization"/>
    <property type="evidence" value="ECO:0007669"/>
    <property type="project" value="UniProtKB-KW"/>
</dbReference>
<feature type="region of interest" description="Disordered" evidence="8">
    <location>
        <begin position="282"/>
        <end position="389"/>
    </location>
</feature>
<dbReference type="Gene3D" id="1.10.10.10">
    <property type="entry name" value="Winged helix-like DNA-binding domain superfamily/Winged helix DNA-binding domain"/>
    <property type="match status" value="1"/>
</dbReference>
<comment type="caution">
    <text evidence="13">The sequence shown here is derived from an EMBL/GenBank/DDBJ whole genome shotgun (WGS) entry which is preliminary data.</text>
</comment>
<dbReference type="PROSITE" id="PS51293">
    <property type="entry name" value="SANT"/>
    <property type="match status" value="1"/>
</dbReference>
<comment type="similarity">
    <text evidence="6">Belongs to the SMARCC family.</text>
</comment>
<feature type="region of interest" description="Disordered" evidence="8">
    <location>
        <begin position="763"/>
        <end position="917"/>
    </location>
</feature>
<organism evidence="13 14">
    <name type="scientific">Daphnia galeata</name>
    <dbReference type="NCBI Taxonomy" id="27404"/>
    <lineage>
        <taxon>Eukaryota</taxon>
        <taxon>Metazoa</taxon>
        <taxon>Ecdysozoa</taxon>
        <taxon>Arthropoda</taxon>
        <taxon>Crustacea</taxon>
        <taxon>Branchiopoda</taxon>
        <taxon>Diplostraca</taxon>
        <taxon>Cladocera</taxon>
        <taxon>Anomopoda</taxon>
        <taxon>Daphniidae</taxon>
        <taxon>Daphnia</taxon>
    </lineage>
</organism>
<evidence type="ECO:0000256" key="4">
    <source>
        <dbReference type="ARBA" id="ARBA00023163"/>
    </source>
</evidence>
<dbReference type="EMBL" id="CAKKLH010000257">
    <property type="protein sequence ID" value="CAH0107166.1"/>
    <property type="molecule type" value="Genomic_DNA"/>
</dbReference>
<evidence type="ECO:0000256" key="3">
    <source>
        <dbReference type="ARBA" id="ARBA00023015"/>
    </source>
</evidence>
<dbReference type="Gene3D" id="1.10.10.60">
    <property type="entry name" value="Homeodomain-like"/>
    <property type="match status" value="1"/>
</dbReference>
<evidence type="ECO:0008006" key="15">
    <source>
        <dbReference type="Google" id="ProtNLM"/>
    </source>
</evidence>
<dbReference type="Pfam" id="PF16498">
    <property type="entry name" value="SWIRM-assoc_3"/>
    <property type="match status" value="1"/>
</dbReference>
<evidence type="ECO:0000259" key="11">
    <source>
        <dbReference type="PROSITE" id="PS51293"/>
    </source>
</evidence>
<evidence type="ECO:0000256" key="1">
    <source>
        <dbReference type="ARBA" id="ARBA00004123"/>
    </source>
</evidence>
<dbReference type="SMART" id="SM00717">
    <property type="entry name" value="SANT"/>
    <property type="match status" value="1"/>
</dbReference>
<evidence type="ECO:0000256" key="2">
    <source>
        <dbReference type="ARBA" id="ARBA00022853"/>
    </source>
</evidence>
<dbReference type="InterPro" id="IPR007526">
    <property type="entry name" value="SWIRM"/>
</dbReference>
<dbReference type="FunFam" id="1.10.10.60:FF:000014">
    <property type="entry name" value="SWI/SNF complex subunit SMARCC2 isoform C"/>
    <property type="match status" value="1"/>
</dbReference>
<keyword evidence="5" id="KW-0539">Nucleus</keyword>
<feature type="compositionally biased region" description="Basic and acidic residues" evidence="8">
    <location>
        <begin position="856"/>
        <end position="905"/>
    </location>
</feature>
<reference evidence="13" key="1">
    <citation type="submission" date="2021-11" db="EMBL/GenBank/DDBJ databases">
        <authorList>
            <person name="Schell T."/>
        </authorList>
    </citation>
    <scope>NUCLEOTIDE SEQUENCE</scope>
    <source>
        <strain evidence="13">M5</strain>
    </source>
</reference>
<dbReference type="PROSITE" id="PS52032">
    <property type="entry name" value="MARR_BRCT_CHROMO"/>
    <property type="match status" value="1"/>
</dbReference>
<evidence type="ECO:0000313" key="13">
    <source>
        <dbReference type="EMBL" id="CAH0107166.1"/>
    </source>
</evidence>
<evidence type="ECO:0000259" key="10">
    <source>
        <dbReference type="PROSITE" id="PS50934"/>
    </source>
</evidence>
<keyword evidence="3" id="KW-0805">Transcription regulation</keyword>
<evidence type="ECO:0000259" key="12">
    <source>
        <dbReference type="PROSITE" id="PS52032"/>
    </source>
</evidence>
<dbReference type="Pfam" id="PF00249">
    <property type="entry name" value="Myb_DNA-binding"/>
    <property type="match status" value="1"/>
</dbReference>
<keyword evidence="14" id="KW-1185">Reference proteome</keyword>
<dbReference type="SUPFAM" id="SSF46689">
    <property type="entry name" value="Homeodomain-like"/>
    <property type="match status" value="2"/>
</dbReference>
<dbReference type="InterPro" id="IPR036420">
    <property type="entry name" value="BRCT_dom_sf"/>
</dbReference>
<dbReference type="PROSITE" id="PS50090">
    <property type="entry name" value="MYB_LIKE"/>
    <property type="match status" value="1"/>
</dbReference>
<feature type="domain" description="SWIRM" evidence="10">
    <location>
        <begin position="440"/>
        <end position="537"/>
    </location>
</feature>